<dbReference type="PANTHER" id="PTHR43415">
    <property type="entry name" value="SPERMIDINE N(1)-ACETYLTRANSFERASE"/>
    <property type="match status" value="1"/>
</dbReference>
<dbReference type="NCBIfam" id="TIGR03585">
    <property type="entry name" value="PseH"/>
    <property type="match status" value="1"/>
</dbReference>
<evidence type="ECO:0000313" key="2">
    <source>
        <dbReference type="EMBL" id="TPG63727.1"/>
    </source>
</evidence>
<accession>A0A502GN19</accession>
<dbReference type="AlphaFoldDB" id="A0A502GN19"/>
<dbReference type="InterPro" id="IPR000182">
    <property type="entry name" value="GNAT_dom"/>
</dbReference>
<dbReference type="SUPFAM" id="SSF55729">
    <property type="entry name" value="Acyl-CoA N-acyltransferases (Nat)"/>
    <property type="match status" value="1"/>
</dbReference>
<dbReference type="PANTHER" id="PTHR43415:SF3">
    <property type="entry name" value="GNAT-FAMILY ACETYLTRANSFERASE"/>
    <property type="match status" value="1"/>
</dbReference>
<dbReference type="CDD" id="cd04301">
    <property type="entry name" value="NAT_SF"/>
    <property type="match status" value="1"/>
</dbReference>
<keyword evidence="3" id="KW-1185">Reference proteome</keyword>
<dbReference type="RefSeq" id="WP_140468623.1">
    <property type="nucleotide sequence ID" value="NZ_RCYZ01000007.1"/>
</dbReference>
<dbReference type="OrthoDB" id="9799096at2"/>
<dbReference type="Pfam" id="PF13302">
    <property type="entry name" value="Acetyltransf_3"/>
    <property type="match status" value="1"/>
</dbReference>
<dbReference type="Gene3D" id="3.40.630.30">
    <property type="match status" value="1"/>
</dbReference>
<dbReference type="Proteomes" id="UP000317646">
    <property type="component" value="Unassembled WGS sequence"/>
</dbReference>
<proteinExistence type="predicted"/>
<dbReference type="PROSITE" id="PS51186">
    <property type="entry name" value="GNAT"/>
    <property type="match status" value="1"/>
</dbReference>
<keyword evidence="2" id="KW-0012">Acyltransferase</keyword>
<comment type="caution">
    <text evidence="2">The sequence shown here is derived from an EMBL/GenBank/DDBJ whole genome shotgun (WGS) entry which is preliminary data.</text>
</comment>
<name>A0A502GN19_9BACT</name>
<gene>
    <name evidence="2" type="primary">pseH</name>
    <name evidence="2" type="ORF">EAH73_16905</name>
</gene>
<dbReference type="EMBL" id="RCYZ01000007">
    <property type="protein sequence ID" value="TPG63727.1"/>
    <property type="molecule type" value="Genomic_DNA"/>
</dbReference>
<dbReference type="InterPro" id="IPR016181">
    <property type="entry name" value="Acyl_CoA_acyltransferase"/>
</dbReference>
<keyword evidence="2" id="KW-0808">Transferase</keyword>
<dbReference type="GO" id="GO:0016747">
    <property type="term" value="F:acyltransferase activity, transferring groups other than amino-acyl groups"/>
    <property type="evidence" value="ECO:0007669"/>
    <property type="project" value="InterPro"/>
</dbReference>
<evidence type="ECO:0000313" key="3">
    <source>
        <dbReference type="Proteomes" id="UP000317646"/>
    </source>
</evidence>
<sequence>MPTNLLRPLTADDLELVRTWRNSEAVAQYMYTSAPVSAEQQQAWFARVVADASKEYWVIMHQGRPVGVANLYAINPDFRSCYWAFYLGDPDLRGSGLGARVEYAVLEHVFEERKLNKLLCEVFVSNDKVVALHEKFGFRRESYFRQHVYKNGTFHDVVGLALLRREWQLLREQLQARFVRG</sequence>
<dbReference type="EC" id="2.3.1.202" evidence="2"/>
<evidence type="ECO:0000259" key="1">
    <source>
        <dbReference type="PROSITE" id="PS51186"/>
    </source>
</evidence>
<organism evidence="2 3">
    <name type="scientific">Hymenobacter nivis</name>
    <dbReference type="NCBI Taxonomy" id="1850093"/>
    <lineage>
        <taxon>Bacteria</taxon>
        <taxon>Pseudomonadati</taxon>
        <taxon>Bacteroidota</taxon>
        <taxon>Cytophagia</taxon>
        <taxon>Cytophagales</taxon>
        <taxon>Hymenobacteraceae</taxon>
        <taxon>Hymenobacter</taxon>
    </lineage>
</organism>
<protein>
    <submittedName>
        <fullName evidence="2">UDP-4-amino-4, 6-dideoxy-N-acetyl-beta-L-altrosamine N-acetyltransferase</fullName>
        <ecNumber evidence="2">2.3.1.202</ecNumber>
    </submittedName>
</protein>
<feature type="domain" description="N-acetyltransferase" evidence="1">
    <location>
        <begin position="4"/>
        <end position="165"/>
    </location>
</feature>
<reference evidence="2 3" key="1">
    <citation type="journal article" date="2019" name="Environ. Microbiol.">
        <title>Species interactions and distinct microbial communities in high Arctic permafrost affected cryosols are associated with the CH4 and CO2 gas fluxes.</title>
        <authorList>
            <person name="Altshuler I."/>
            <person name="Hamel J."/>
            <person name="Turney S."/>
            <person name="Magnuson E."/>
            <person name="Levesque R."/>
            <person name="Greer C."/>
            <person name="Whyte L.G."/>
        </authorList>
    </citation>
    <scope>NUCLEOTIDE SEQUENCE [LARGE SCALE GENOMIC DNA]</scope>
    <source>
        <strain evidence="2 3">S9.2P</strain>
    </source>
</reference>
<dbReference type="InterPro" id="IPR020036">
    <property type="entry name" value="PseH"/>
</dbReference>